<dbReference type="InterPro" id="IPR021109">
    <property type="entry name" value="Peptidase_aspartic_dom_sf"/>
</dbReference>
<dbReference type="GO" id="GO:0003676">
    <property type="term" value="F:nucleic acid binding"/>
    <property type="evidence" value="ECO:0007669"/>
    <property type="project" value="InterPro"/>
</dbReference>
<evidence type="ECO:0000259" key="3">
    <source>
        <dbReference type="PROSITE" id="PS50878"/>
    </source>
</evidence>
<sequence length="456" mass="49908">MPRGPPPGKRKPLRRDQCAYCKERGHWKSECPHLLKKRTKAAGPPGHYQPQPPGTNLTSPAGAGPHQGEPGSLQLEPPVRIRVGGQAKDFMVDGSTEHSVVTQQLAPFSGKEITDIRATGTQTHRPFYGPQQCQLGAHESPYPPDCPAPLTGNQISFSADGSSQLQSAGRPSSLTMTPAEESVILTELEAEYPLVWAEGNPPGLAKNHAPIVIDLKPGARPVKLPPCCIPPEALLGIQTQVDRWRQHGILVKCQSPWNAPLKLVKKPGTQEYRPLLVLKAINKVVFPLPSAVPDKFALLSRIPSTATWFTYLDLKDAAFCLRVAPVSQPLFAFQWENPHTGTKEQLTWTRLPQGFKNTLTLLSRALADDLAGFPAQELNCVLLQYVDDLLLASSTQAQCLEGTKALLSLLTEAGYRVSKKKAQICQRQVRYLGIDITQGQQFEAVLPQGHLDLCEE</sequence>
<comment type="similarity">
    <text evidence="1">Belongs to the beta type-B retroviral polymerase family. HERV class-II K(HML-2) pol subfamily.</text>
</comment>
<feature type="region of interest" description="Disordered" evidence="2">
    <location>
        <begin position="31"/>
        <end position="76"/>
    </location>
</feature>
<reference evidence="4" key="2">
    <citation type="submission" date="2025-09" db="UniProtKB">
        <authorList>
            <consortium name="Ensembl"/>
        </authorList>
    </citation>
    <scope>IDENTIFICATION</scope>
</reference>
<dbReference type="SUPFAM" id="SSF56672">
    <property type="entry name" value="DNA/RNA polymerases"/>
    <property type="match status" value="1"/>
</dbReference>
<dbReference type="SUPFAM" id="SSF57756">
    <property type="entry name" value="Retrovirus zinc finger-like domains"/>
    <property type="match status" value="1"/>
</dbReference>
<evidence type="ECO:0000256" key="1">
    <source>
        <dbReference type="ARBA" id="ARBA00010879"/>
    </source>
</evidence>
<dbReference type="PANTHER" id="PTHR33064">
    <property type="entry name" value="POL PROTEIN"/>
    <property type="match status" value="1"/>
</dbReference>
<dbReference type="Gene3D" id="3.30.70.270">
    <property type="match status" value="1"/>
</dbReference>
<dbReference type="Gene3D" id="4.10.60.10">
    <property type="entry name" value="Zinc finger, CCHC-type"/>
    <property type="match status" value="1"/>
</dbReference>
<feature type="domain" description="Reverse transcriptase" evidence="3">
    <location>
        <begin position="245"/>
        <end position="436"/>
    </location>
</feature>
<organism evidence="4 5">
    <name type="scientific">Spermophilus dauricus</name>
    <name type="common">Daurian ground squirrel</name>
    <dbReference type="NCBI Taxonomy" id="99837"/>
    <lineage>
        <taxon>Eukaryota</taxon>
        <taxon>Metazoa</taxon>
        <taxon>Chordata</taxon>
        <taxon>Craniata</taxon>
        <taxon>Vertebrata</taxon>
        <taxon>Euteleostomi</taxon>
        <taxon>Mammalia</taxon>
        <taxon>Eutheria</taxon>
        <taxon>Euarchontoglires</taxon>
        <taxon>Glires</taxon>
        <taxon>Rodentia</taxon>
        <taxon>Sciuromorpha</taxon>
        <taxon>Sciuridae</taxon>
        <taxon>Xerinae</taxon>
        <taxon>Marmotini</taxon>
        <taxon>Spermophilus</taxon>
    </lineage>
</organism>
<evidence type="ECO:0000256" key="2">
    <source>
        <dbReference type="SAM" id="MobiDB-lite"/>
    </source>
</evidence>
<dbReference type="InterPro" id="IPR043128">
    <property type="entry name" value="Rev_trsase/Diguanyl_cyclase"/>
</dbReference>
<evidence type="ECO:0000313" key="5">
    <source>
        <dbReference type="Proteomes" id="UP000694422"/>
    </source>
</evidence>
<dbReference type="Gene3D" id="3.10.10.10">
    <property type="entry name" value="HIV Type 1 Reverse Transcriptase, subunit A, domain 1"/>
    <property type="match status" value="1"/>
</dbReference>
<dbReference type="PANTHER" id="PTHR33064:SF38">
    <property type="entry name" value="LRRGT00076-LIKE"/>
    <property type="match status" value="1"/>
</dbReference>
<dbReference type="Proteomes" id="UP000694422">
    <property type="component" value="Unplaced"/>
</dbReference>
<proteinExistence type="inferred from homology"/>
<dbReference type="AlphaFoldDB" id="A0A8C9QLR3"/>
<protein>
    <recommendedName>
        <fullName evidence="3">Reverse transcriptase domain-containing protein</fullName>
    </recommendedName>
</protein>
<keyword evidence="5" id="KW-1185">Reference proteome</keyword>
<dbReference type="InterPro" id="IPR051320">
    <property type="entry name" value="Viral_Replic_Matur_Polypro"/>
</dbReference>
<evidence type="ECO:0000313" key="4">
    <source>
        <dbReference type="Ensembl" id="ENSSDAP00000026764.1"/>
    </source>
</evidence>
<dbReference type="Gene3D" id="2.40.70.10">
    <property type="entry name" value="Acid Proteases"/>
    <property type="match status" value="1"/>
</dbReference>
<name>A0A8C9QLR3_SPEDA</name>
<dbReference type="Ensembl" id="ENSSDAT00000030598.1">
    <property type="protein sequence ID" value="ENSSDAP00000026764.1"/>
    <property type="gene ID" value="ENSSDAG00000024274.1"/>
</dbReference>
<dbReference type="InterPro" id="IPR036875">
    <property type="entry name" value="Znf_CCHC_sf"/>
</dbReference>
<dbReference type="Pfam" id="PF00078">
    <property type="entry name" value="RVT_1"/>
    <property type="match status" value="1"/>
</dbReference>
<accession>A0A8C9QLR3</accession>
<reference evidence="4" key="1">
    <citation type="submission" date="2025-08" db="UniProtKB">
        <authorList>
            <consortium name="Ensembl"/>
        </authorList>
    </citation>
    <scope>IDENTIFICATION</scope>
</reference>
<dbReference type="GO" id="GO:0008270">
    <property type="term" value="F:zinc ion binding"/>
    <property type="evidence" value="ECO:0007669"/>
    <property type="project" value="InterPro"/>
</dbReference>
<dbReference type="PROSITE" id="PS50878">
    <property type="entry name" value="RT_POL"/>
    <property type="match status" value="1"/>
</dbReference>
<dbReference type="InterPro" id="IPR000477">
    <property type="entry name" value="RT_dom"/>
</dbReference>
<dbReference type="InterPro" id="IPR043502">
    <property type="entry name" value="DNA/RNA_pol_sf"/>
</dbReference>